<dbReference type="PANTHER" id="PTHR48111">
    <property type="entry name" value="REGULATOR OF RPOS"/>
    <property type="match status" value="1"/>
</dbReference>
<comment type="caution">
    <text evidence="10">The sequence shown here is derived from an EMBL/GenBank/DDBJ whole genome shotgun (WGS) entry which is preliminary data.</text>
</comment>
<dbReference type="InterPro" id="IPR011006">
    <property type="entry name" value="CheY-like_superfamily"/>
</dbReference>
<evidence type="ECO:0000256" key="7">
    <source>
        <dbReference type="PROSITE-ProRule" id="PRU01091"/>
    </source>
</evidence>
<feature type="DNA-binding region" description="OmpR/PhoB-type" evidence="7">
    <location>
        <begin position="131"/>
        <end position="232"/>
    </location>
</feature>
<keyword evidence="5" id="KW-0804">Transcription</keyword>
<dbReference type="CDD" id="cd17574">
    <property type="entry name" value="REC_OmpR"/>
    <property type="match status" value="1"/>
</dbReference>
<gene>
    <name evidence="10" type="ORF">HA48_02855</name>
</gene>
<keyword evidence="3" id="KW-0805">Transcription regulation</keyword>
<evidence type="ECO:0000313" key="10">
    <source>
        <dbReference type="EMBL" id="ORM74660.1"/>
    </source>
</evidence>
<dbReference type="PROSITE" id="PS50110">
    <property type="entry name" value="RESPONSE_REGULATORY"/>
    <property type="match status" value="1"/>
</dbReference>
<evidence type="ECO:0000313" key="11">
    <source>
        <dbReference type="Proteomes" id="UP000193104"/>
    </source>
</evidence>
<dbReference type="Pfam" id="PF00072">
    <property type="entry name" value="Response_reg"/>
    <property type="match status" value="1"/>
</dbReference>
<reference evidence="10 11" key="1">
    <citation type="journal article" date="2017" name="Antonie Van Leeuwenhoek">
        <title>Phylogenomic resolution of the bacterial genus Pantoea and its relationship with Erwinia and Tatumella.</title>
        <authorList>
            <person name="Palmer M."/>
            <person name="Steenkamp E.T."/>
            <person name="Coetzee M.P."/>
            <person name="Chan W.Y."/>
            <person name="van Zyl E."/>
            <person name="De Maayer P."/>
            <person name="Coutinho T.A."/>
            <person name="Blom J."/>
            <person name="Smits T.H."/>
            <person name="Duffy B."/>
            <person name="Venter S.N."/>
        </authorList>
    </citation>
    <scope>NUCLEOTIDE SEQUENCE [LARGE SCALE GENOMIC DNA]</scope>
    <source>
        <strain evidence="10 11">LMG 26277</strain>
    </source>
</reference>
<dbReference type="SMART" id="SM00862">
    <property type="entry name" value="Trans_reg_C"/>
    <property type="match status" value="1"/>
</dbReference>
<dbReference type="SMART" id="SM00448">
    <property type="entry name" value="REC"/>
    <property type="match status" value="1"/>
</dbReference>
<feature type="modified residue" description="4-aspartylphosphate" evidence="6">
    <location>
        <position position="55"/>
    </location>
</feature>
<dbReference type="InterPro" id="IPR016032">
    <property type="entry name" value="Sig_transdc_resp-reg_C-effctor"/>
</dbReference>
<proteinExistence type="predicted"/>
<dbReference type="Gene3D" id="3.40.50.2300">
    <property type="match status" value="1"/>
</dbReference>
<keyword evidence="4 7" id="KW-0238">DNA-binding</keyword>
<evidence type="ECO:0000256" key="5">
    <source>
        <dbReference type="ARBA" id="ARBA00023163"/>
    </source>
</evidence>
<dbReference type="GO" id="GO:0006355">
    <property type="term" value="P:regulation of DNA-templated transcription"/>
    <property type="evidence" value="ECO:0007669"/>
    <property type="project" value="InterPro"/>
</dbReference>
<dbReference type="PANTHER" id="PTHR48111:SF59">
    <property type="entry name" value="TRANSCRIPTIONAL REGULATORY PROTEIN BAER"/>
    <property type="match status" value="1"/>
</dbReference>
<dbReference type="FunFam" id="3.40.50.2300:FF:000001">
    <property type="entry name" value="DNA-binding response regulator PhoB"/>
    <property type="match status" value="1"/>
</dbReference>
<dbReference type="SUPFAM" id="SSF52172">
    <property type="entry name" value="CheY-like"/>
    <property type="match status" value="1"/>
</dbReference>
<dbReference type="PROSITE" id="PS51755">
    <property type="entry name" value="OMPR_PHOB"/>
    <property type="match status" value="1"/>
</dbReference>
<evidence type="ECO:0000259" key="8">
    <source>
        <dbReference type="PROSITE" id="PS50110"/>
    </source>
</evidence>
<keyword evidence="11" id="KW-1185">Reference proteome</keyword>
<dbReference type="STRING" id="1076551.HA48_02855"/>
<protein>
    <submittedName>
        <fullName evidence="10">DNA-binding response regulator</fullName>
    </submittedName>
</protein>
<sequence>MNSHFLILVVEDDAEIAAIVTAYLQRDGFRTRHAADGLQALELYAQEAPALVILDIRMPGMDGWQVLAELRRRGNTPVLMLTASDDVTDKLSALRIGADDYVIKPFTPAEVVARTHAILRRASSQAMPAEPGVLVSTRLKVYSDEFRVVDPRTEQAIAPGLTTTEFRLLAWLMRYPRKVFSRQALLENCLSEGETLERTVDSHISKLRRKLEEAGITGVPESVRGVGYRLGD</sequence>
<dbReference type="InterPro" id="IPR036388">
    <property type="entry name" value="WH-like_DNA-bd_sf"/>
</dbReference>
<dbReference type="RefSeq" id="WP_128599697.1">
    <property type="nucleotide sequence ID" value="NZ_MLFS01000005.1"/>
</dbReference>
<dbReference type="GO" id="GO:0032993">
    <property type="term" value="C:protein-DNA complex"/>
    <property type="evidence" value="ECO:0007669"/>
    <property type="project" value="TreeGrafter"/>
</dbReference>
<evidence type="ECO:0000256" key="1">
    <source>
        <dbReference type="ARBA" id="ARBA00022553"/>
    </source>
</evidence>
<keyword evidence="2" id="KW-0902">Two-component regulatory system</keyword>
<evidence type="ECO:0000256" key="3">
    <source>
        <dbReference type="ARBA" id="ARBA00023015"/>
    </source>
</evidence>
<feature type="domain" description="Response regulatory" evidence="8">
    <location>
        <begin position="6"/>
        <end position="119"/>
    </location>
</feature>
<evidence type="ECO:0000259" key="9">
    <source>
        <dbReference type="PROSITE" id="PS51755"/>
    </source>
</evidence>
<dbReference type="InterPro" id="IPR001789">
    <property type="entry name" value="Sig_transdc_resp-reg_receiver"/>
</dbReference>
<dbReference type="GO" id="GO:0000976">
    <property type="term" value="F:transcription cis-regulatory region binding"/>
    <property type="evidence" value="ECO:0007669"/>
    <property type="project" value="TreeGrafter"/>
</dbReference>
<organism evidence="10 11">
    <name type="scientific">Pantoea wallisii</name>
    <dbReference type="NCBI Taxonomy" id="1076551"/>
    <lineage>
        <taxon>Bacteria</taxon>
        <taxon>Pseudomonadati</taxon>
        <taxon>Pseudomonadota</taxon>
        <taxon>Gammaproteobacteria</taxon>
        <taxon>Enterobacterales</taxon>
        <taxon>Erwiniaceae</taxon>
        <taxon>Pantoea</taxon>
    </lineage>
</organism>
<dbReference type="OrthoDB" id="9802426at2"/>
<dbReference type="Proteomes" id="UP000193104">
    <property type="component" value="Unassembled WGS sequence"/>
</dbReference>
<dbReference type="InterPro" id="IPR039420">
    <property type="entry name" value="WalR-like"/>
</dbReference>
<evidence type="ECO:0000256" key="4">
    <source>
        <dbReference type="ARBA" id="ARBA00023125"/>
    </source>
</evidence>
<accession>A0A1X1DDQ5</accession>
<feature type="domain" description="OmpR/PhoB-type" evidence="9">
    <location>
        <begin position="131"/>
        <end position="232"/>
    </location>
</feature>
<dbReference type="InterPro" id="IPR001867">
    <property type="entry name" value="OmpR/PhoB-type_DNA-bd"/>
</dbReference>
<keyword evidence="1 6" id="KW-0597">Phosphoprotein</keyword>
<dbReference type="GO" id="GO:0005829">
    <property type="term" value="C:cytosol"/>
    <property type="evidence" value="ECO:0007669"/>
    <property type="project" value="TreeGrafter"/>
</dbReference>
<dbReference type="Gene3D" id="6.10.250.690">
    <property type="match status" value="1"/>
</dbReference>
<dbReference type="Pfam" id="PF00486">
    <property type="entry name" value="Trans_reg_C"/>
    <property type="match status" value="1"/>
</dbReference>
<evidence type="ECO:0000256" key="2">
    <source>
        <dbReference type="ARBA" id="ARBA00023012"/>
    </source>
</evidence>
<dbReference type="SUPFAM" id="SSF46894">
    <property type="entry name" value="C-terminal effector domain of the bipartite response regulators"/>
    <property type="match status" value="1"/>
</dbReference>
<dbReference type="Gene3D" id="1.10.10.10">
    <property type="entry name" value="Winged helix-like DNA-binding domain superfamily/Winged helix DNA-binding domain"/>
    <property type="match status" value="1"/>
</dbReference>
<dbReference type="AlphaFoldDB" id="A0A1X1DDQ5"/>
<dbReference type="CDD" id="cd00383">
    <property type="entry name" value="trans_reg_C"/>
    <property type="match status" value="1"/>
</dbReference>
<evidence type="ECO:0000256" key="6">
    <source>
        <dbReference type="PROSITE-ProRule" id="PRU00169"/>
    </source>
</evidence>
<dbReference type="EMBL" id="MLFS01000005">
    <property type="protein sequence ID" value="ORM74660.1"/>
    <property type="molecule type" value="Genomic_DNA"/>
</dbReference>
<dbReference type="GO" id="GO:0000156">
    <property type="term" value="F:phosphorelay response regulator activity"/>
    <property type="evidence" value="ECO:0007669"/>
    <property type="project" value="TreeGrafter"/>
</dbReference>
<name>A0A1X1DDQ5_9GAMM</name>